<evidence type="ECO:0000313" key="8">
    <source>
        <dbReference type="Proteomes" id="UP000051950"/>
    </source>
</evidence>
<dbReference type="GO" id="GO:0006352">
    <property type="term" value="P:DNA-templated transcription initiation"/>
    <property type="evidence" value="ECO:0007669"/>
    <property type="project" value="InterPro"/>
</dbReference>
<evidence type="ECO:0000313" key="7">
    <source>
        <dbReference type="EMBL" id="KRT15888.1"/>
    </source>
</evidence>
<dbReference type="InterPro" id="IPR013325">
    <property type="entry name" value="RNA_pol_sigma_r2"/>
</dbReference>
<dbReference type="SUPFAM" id="SSF88946">
    <property type="entry name" value="Sigma2 domain of RNA polymerase sigma factors"/>
    <property type="match status" value="1"/>
</dbReference>
<dbReference type="OrthoDB" id="1097528at2"/>
<comment type="similarity">
    <text evidence="1">Belongs to the sigma-70 factor family. ECF subfamily.</text>
</comment>
<evidence type="ECO:0000256" key="1">
    <source>
        <dbReference type="ARBA" id="ARBA00010641"/>
    </source>
</evidence>
<dbReference type="Gene3D" id="1.10.1740.10">
    <property type="match status" value="1"/>
</dbReference>
<dbReference type="PANTHER" id="PTHR43133">
    <property type="entry name" value="RNA POLYMERASE ECF-TYPE SIGMA FACTO"/>
    <property type="match status" value="1"/>
</dbReference>
<protein>
    <recommendedName>
        <fullName evidence="9">RNA polymerase subunit sigma-70</fullName>
    </recommendedName>
</protein>
<dbReference type="GO" id="GO:0003677">
    <property type="term" value="F:DNA binding"/>
    <property type="evidence" value="ECO:0007669"/>
    <property type="project" value="InterPro"/>
</dbReference>
<dbReference type="Gene3D" id="1.10.10.10">
    <property type="entry name" value="Winged helix-like DNA-binding domain superfamily/Winged helix DNA-binding domain"/>
    <property type="match status" value="1"/>
</dbReference>
<accession>A0A0T5VPX7</accession>
<gene>
    <name evidence="7" type="ORF">ASU31_12970</name>
</gene>
<proteinExistence type="inferred from homology"/>
<organism evidence="7 8">
    <name type="scientific">Pedobacter ginsenosidimutans</name>
    <dbReference type="NCBI Taxonomy" id="687842"/>
    <lineage>
        <taxon>Bacteria</taxon>
        <taxon>Pseudomonadati</taxon>
        <taxon>Bacteroidota</taxon>
        <taxon>Sphingobacteriia</taxon>
        <taxon>Sphingobacteriales</taxon>
        <taxon>Sphingobacteriaceae</taxon>
        <taxon>Pedobacter</taxon>
    </lineage>
</organism>
<dbReference type="InterPro" id="IPR036388">
    <property type="entry name" value="WH-like_DNA-bd_sf"/>
</dbReference>
<feature type="domain" description="RNA polymerase sigma-70 region 2" evidence="5">
    <location>
        <begin position="27"/>
        <end position="93"/>
    </location>
</feature>
<dbReference type="Pfam" id="PF04542">
    <property type="entry name" value="Sigma70_r2"/>
    <property type="match status" value="1"/>
</dbReference>
<comment type="caution">
    <text evidence="7">The sequence shown here is derived from an EMBL/GenBank/DDBJ whole genome shotgun (WGS) entry which is preliminary data.</text>
</comment>
<reference evidence="7 8" key="1">
    <citation type="submission" date="2015-11" db="EMBL/GenBank/DDBJ databases">
        <title>Sequence of Pedobacter ginsenosidimutans.</title>
        <authorList>
            <person name="Carson E."/>
            <person name="Keyser V."/>
            <person name="Newman J."/>
            <person name="Miller J."/>
        </authorList>
    </citation>
    <scope>NUCLEOTIDE SEQUENCE [LARGE SCALE GENOMIC DNA]</scope>
    <source>
        <strain evidence="7 8">KACC 14530</strain>
    </source>
</reference>
<dbReference type="PANTHER" id="PTHR43133:SF46">
    <property type="entry name" value="RNA POLYMERASE SIGMA-70 FACTOR ECF SUBFAMILY"/>
    <property type="match status" value="1"/>
</dbReference>
<keyword evidence="3" id="KW-0731">Sigma factor</keyword>
<evidence type="ECO:0008006" key="9">
    <source>
        <dbReference type="Google" id="ProtNLM"/>
    </source>
</evidence>
<feature type="domain" description="RNA polymerase sigma factor 70 region 4 type 2" evidence="6">
    <location>
        <begin position="125"/>
        <end position="176"/>
    </location>
</feature>
<keyword evidence="2" id="KW-0805">Transcription regulation</keyword>
<dbReference type="InterPro" id="IPR039425">
    <property type="entry name" value="RNA_pol_sigma-70-like"/>
</dbReference>
<evidence type="ECO:0000259" key="5">
    <source>
        <dbReference type="Pfam" id="PF04542"/>
    </source>
</evidence>
<sequence>MAGYKSYTDQELISLLRSGDEFAFENLYLRYWEKMFYFAIQKTGDIMDAENVVQDVFISLWNRRSSINVTSELSHYLIVSVKYRIIKLFEKQRNQRLHEEQSLVAYDILDDSTQQYLNLEELRSRLEEFICKLPEKSAVIYRMSRQEDVSHKEIALKLGISEDAVNSDLKRTKKKLAINLKSFLHTVLL</sequence>
<dbReference type="STRING" id="687842.ASU31_12970"/>
<name>A0A0T5VPX7_9SPHI</name>
<dbReference type="Pfam" id="PF08281">
    <property type="entry name" value="Sigma70_r4_2"/>
    <property type="match status" value="1"/>
</dbReference>
<dbReference type="InterPro" id="IPR013249">
    <property type="entry name" value="RNA_pol_sigma70_r4_t2"/>
</dbReference>
<dbReference type="EMBL" id="LMZQ01000007">
    <property type="protein sequence ID" value="KRT15888.1"/>
    <property type="molecule type" value="Genomic_DNA"/>
</dbReference>
<keyword evidence="4" id="KW-0804">Transcription</keyword>
<dbReference type="InterPro" id="IPR007627">
    <property type="entry name" value="RNA_pol_sigma70_r2"/>
</dbReference>
<dbReference type="RefSeq" id="WP_057932719.1">
    <property type="nucleotide sequence ID" value="NZ_LMZQ01000007.1"/>
</dbReference>
<dbReference type="SUPFAM" id="SSF88659">
    <property type="entry name" value="Sigma3 and sigma4 domains of RNA polymerase sigma factors"/>
    <property type="match status" value="1"/>
</dbReference>
<dbReference type="InterPro" id="IPR014284">
    <property type="entry name" value="RNA_pol_sigma-70_dom"/>
</dbReference>
<evidence type="ECO:0000259" key="6">
    <source>
        <dbReference type="Pfam" id="PF08281"/>
    </source>
</evidence>
<keyword evidence="8" id="KW-1185">Reference proteome</keyword>
<dbReference type="NCBIfam" id="TIGR02937">
    <property type="entry name" value="sigma70-ECF"/>
    <property type="match status" value="1"/>
</dbReference>
<dbReference type="Proteomes" id="UP000051950">
    <property type="component" value="Unassembled WGS sequence"/>
</dbReference>
<evidence type="ECO:0000256" key="3">
    <source>
        <dbReference type="ARBA" id="ARBA00023082"/>
    </source>
</evidence>
<dbReference type="AlphaFoldDB" id="A0A0T5VPX7"/>
<dbReference type="InterPro" id="IPR013324">
    <property type="entry name" value="RNA_pol_sigma_r3/r4-like"/>
</dbReference>
<evidence type="ECO:0000256" key="2">
    <source>
        <dbReference type="ARBA" id="ARBA00023015"/>
    </source>
</evidence>
<evidence type="ECO:0000256" key="4">
    <source>
        <dbReference type="ARBA" id="ARBA00023163"/>
    </source>
</evidence>
<dbReference type="GO" id="GO:0016987">
    <property type="term" value="F:sigma factor activity"/>
    <property type="evidence" value="ECO:0007669"/>
    <property type="project" value="UniProtKB-KW"/>
</dbReference>